<reference evidence="2 3" key="1">
    <citation type="journal article" date="2018" name="Front. Plant Sci.">
        <title>Red Clover (Trifolium pratense) and Zigzag Clover (T. medium) - A Picture of Genomic Similarities and Differences.</title>
        <authorList>
            <person name="Dluhosova J."/>
            <person name="Istvanek J."/>
            <person name="Nedelnik J."/>
            <person name="Repkova J."/>
        </authorList>
    </citation>
    <scope>NUCLEOTIDE SEQUENCE [LARGE SCALE GENOMIC DNA]</scope>
    <source>
        <strain evidence="3">cv. 10/8</strain>
        <tissue evidence="2">Leaf</tissue>
    </source>
</reference>
<sequence>MGSHLDPLKGTRREVGISVEKDIQKEVGSTVCGVGPAHCQRRESACSFDFGGCVEKEGCANEKCVVDGPLVLRTRVGDLLIDGPNISSPEASFQLVKPLEVEEVGNQPKVVGSLVSSQDPQLLVRTVSSQQGKGKGEPVFHFRARGRPK</sequence>
<feature type="non-terminal residue" evidence="2">
    <location>
        <position position="149"/>
    </location>
</feature>
<comment type="caution">
    <text evidence="2">The sequence shown here is derived from an EMBL/GenBank/DDBJ whole genome shotgun (WGS) entry which is preliminary data.</text>
</comment>
<organism evidence="2 3">
    <name type="scientific">Trifolium medium</name>
    <dbReference type="NCBI Taxonomy" id="97028"/>
    <lineage>
        <taxon>Eukaryota</taxon>
        <taxon>Viridiplantae</taxon>
        <taxon>Streptophyta</taxon>
        <taxon>Embryophyta</taxon>
        <taxon>Tracheophyta</taxon>
        <taxon>Spermatophyta</taxon>
        <taxon>Magnoliopsida</taxon>
        <taxon>eudicotyledons</taxon>
        <taxon>Gunneridae</taxon>
        <taxon>Pentapetalae</taxon>
        <taxon>rosids</taxon>
        <taxon>fabids</taxon>
        <taxon>Fabales</taxon>
        <taxon>Fabaceae</taxon>
        <taxon>Papilionoideae</taxon>
        <taxon>50 kb inversion clade</taxon>
        <taxon>NPAAA clade</taxon>
        <taxon>Hologalegina</taxon>
        <taxon>IRL clade</taxon>
        <taxon>Trifolieae</taxon>
        <taxon>Trifolium</taxon>
    </lineage>
</organism>
<proteinExistence type="predicted"/>
<evidence type="ECO:0000313" key="3">
    <source>
        <dbReference type="Proteomes" id="UP000265520"/>
    </source>
</evidence>
<accession>A0A392QDL4</accession>
<name>A0A392QDL4_9FABA</name>
<protein>
    <submittedName>
        <fullName evidence="2">Uncharacterized protein</fullName>
    </submittedName>
</protein>
<dbReference type="Proteomes" id="UP000265520">
    <property type="component" value="Unassembled WGS sequence"/>
</dbReference>
<dbReference type="EMBL" id="LXQA010127621">
    <property type="protein sequence ID" value="MCI21937.1"/>
    <property type="molecule type" value="Genomic_DNA"/>
</dbReference>
<feature type="region of interest" description="Disordered" evidence="1">
    <location>
        <begin position="128"/>
        <end position="149"/>
    </location>
</feature>
<evidence type="ECO:0000313" key="2">
    <source>
        <dbReference type="EMBL" id="MCI21937.1"/>
    </source>
</evidence>
<evidence type="ECO:0000256" key="1">
    <source>
        <dbReference type="SAM" id="MobiDB-lite"/>
    </source>
</evidence>
<keyword evidence="3" id="KW-1185">Reference proteome</keyword>
<dbReference type="AlphaFoldDB" id="A0A392QDL4"/>